<dbReference type="SUPFAM" id="SSF52540">
    <property type="entry name" value="P-loop containing nucleoside triphosphate hydrolases"/>
    <property type="match status" value="1"/>
</dbReference>
<protein>
    <recommendedName>
        <fullName evidence="4">NACHT domain-containing protein</fullName>
    </recommendedName>
</protein>
<evidence type="ECO:0000313" key="6">
    <source>
        <dbReference type="Proteomes" id="UP001642483"/>
    </source>
</evidence>
<feature type="compositionally biased region" description="Low complexity" evidence="3">
    <location>
        <begin position="389"/>
        <end position="406"/>
    </location>
</feature>
<evidence type="ECO:0000256" key="3">
    <source>
        <dbReference type="SAM" id="MobiDB-lite"/>
    </source>
</evidence>
<dbReference type="Gene3D" id="3.40.50.300">
    <property type="entry name" value="P-loop containing nucleotide triphosphate hydrolases"/>
    <property type="match status" value="1"/>
</dbReference>
<dbReference type="InterPro" id="IPR007111">
    <property type="entry name" value="NACHT_NTPase"/>
</dbReference>
<feature type="region of interest" description="Disordered" evidence="3">
    <location>
        <begin position="1061"/>
        <end position="1080"/>
    </location>
</feature>
<dbReference type="Pfam" id="PF05729">
    <property type="entry name" value="NACHT"/>
    <property type="match status" value="1"/>
</dbReference>
<dbReference type="InterPro" id="IPR051261">
    <property type="entry name" value="NLR"/>
</dbReference>
<reference evidence="5 6" key="1">
    <citation type="submission" date="2024-02" db="EMBL/GenBank/DDBJ databases">
        <authorList>
            <person name="Daric V."/>
            <person name="Darras S."/>
        </authorList>
    </citation>
    <scope>NUCLEOTIDE SEQUENCE [LARGE SCALE GENOMIC DNA]</scope>
</reference>
<dbReference type="EMBL" id="CAWYQH010000079">
    <property type="protein sequence ID" value="CAK8680999.1"/>
    <property type="molecule type" value="Genomic_DNA"/>
</dbReference>
<feature type="compositionally biased region" description="Basic and acidic residues" evidence="3">
    <location>
        <begin position="1070"/>
        <end position="1080"/>
    </location>
</feature>
<feature type="compositionally biased region" description="Basic residues" evidence="3">
    <location>
        <begin position="96"/>
        <end position="107"/>
    </location>
</feature>
<proteinExistence type="predicted"/>
<feature type="region of interest" description="Disordered" evidence="3">
    <location>
        <begin position="373"/>
        <end position="406"/>
    </location>
</feature>
<keyword evidence="1" id="KW-0433">Leucine-rich repeat</keyword>
<evidence type="ECO:0000256" key="1">
    <source>
        <dbReference type="ARBA" id="ARBA00022614"/>
    </source>
</evidence>
<accession>A0ABP0FMX7</accession>
<feature type="compositionally biased region" description="Polar residues" evidence="3">
    <location>
        <begin position="116"/>
        <end position="161"/>
    </location>
</feature>
<feature type="compositionally biased region" description="Low complexity" evidence="3">
    <location>
        <begin position="224"/>
        <end position="235"/>
    </location>
</feature>
<feature type="compositionally biased region" description="Polar residues" evidence="3">
    <location>
        <begin position="66"/>
        <end position="87"/>
    </location>
</feature>
<feature type="region of interest" description="Disordered" evidence="3">
    <location>
        <begin position="66"/>
        <end position="161"/>
    </location>
</feature>
<comment type="caution">
    <text evidence="5">The sequence shown here is derived from an EMBL/GenBank/DDBJ whole genome shotgun (WGS) entry which is preliminary data.</text>
</comment>
<evidence type="ECO:0000256" key="2">
    <source>
        <dbReference type="ARBA" id="ARBA00022737"/>
    </source>
</evidence>
<evidence type="ECO:0000313" key="5">
    <source>
        <dbReference type="EMBL" id="CAK8680999.1"/>
    </source>
</evidence>
<keyword evidence="6" id="KW-1185">Reference proteome</keyword>
<dbReference type="PANTHER" id="PTHR24106">
    <property type="entry name" value="NACHT, LRR AND CARD DOMAINS-CONTAINING"/>
    <property type="match status" value="1"/>
</dbReference>
<dbReference type="Proteomes" id="UP001642483">
    <property type="component" value="Unassembled WGS sequence"/>
</dbReference>
<keyword evidence="2" id="KW-0677">Repeat</keyword>
<sequence>MTSQYKPQGYWLDLVRHQPDWRYSNDHAPCFYAAGSSEYVACDVITGGTCASNALWEVAPTKQVNMNNDEQQPSTSHLPSNQRSAQSPPRWPDGHHRNHSTHRYHPYHQHDHPVHQASTSMHGHGSNYTQLQHEQQPSTSRFPLNQPRTQSPSQWHPNRNLLSSSMMQPQIYERISSFPPPITSHQQAAQNPTFYSSHHHQLMHLSPIFYPQQTGRPEHEVQASSSMHGHGSNHSQRQHEQQPSPSRFPLDQPSTQFPAQLPPLHPSYEWNPRINPLHPPIMQPPPQQIVPGSWFPPFSHLHAQEPNCNAPPHEKQNQFQPWKFQSHQLPSTSFSHPQNCVPRIPHLQGFSPMAFLPHEAYRDDAVASQIFQPVPQSETRCRAESETPNCQSTNMQSSSSSNRVSDNQIQDSNLIQGNHGPVNINQNQYNVTQQHQHDENFVSDVDGKKAIDEVLKCQERFLECDGDLHFQGSGLCQDNIPIVHPSITKTNFYSGGAARKEEEYKPSSINDSKRFHPAGNTQFKDILRDSGMSRLISIVGIPGAGKTTLSKRLVRSGNKATNHFWFHKKFMDMDYKSEKLTVRELFFDKSYPELDKKTSFNAFAWVKKNGHKCTFVFDGLDQAEFKLNENPPKQDYDTPCKVEDLFSNLCCGHYLPRSRIIITSRSHSLIVLPQNMRPGTTYQLGDLAFDDMKDLFWAYAGTKADELWRKLDSEARHLLPLCHNPLLLQLVISAGLDPSSKVGEMFTLTRLFESLKDNLKYSKNVQDVKLLNELLPSIAELAFRATSKGTVVITVDQLKDVGLDPSNVHDIIVQLFTCKDFTNCFRVFDGNTRLYFSHQSFQEYFAAYHIVYNMMKDEFEKFVEEKLFKDHWAVVRRFVCGFLIDLEANSKTDLEEKTEILKINLIQQLTIISERVNSSNRDRISHRNIVDELNTPRLFDLYACVGEGKDSSIATKAAEHFPRILKLPQAINSNLVPGFCFVMKHVTKQLDWLSLSGCYMDADSFHEIASVIKEMKPGQIGKMNIMFNYLQPSNIDDVIGLLRVVRDELWMWDCFDDDDDDGTDGGDGDGDGRDYMRGRFANQDERRKIQRVLNKLQTGLKVDVGDTTLRSQKRIGMNETNSKKR</sequence>
<evidence type="ECO:0000259" key="4">
    <source>
        <dbReference type="Pfam" id="PF05729"/>
    </source>
</evidence>
<feature type="domain" description="NACHT" evidence="4">
    <location>
        <begin position="534"/>
        <end position="697"/>
    </location>
</feature>
<organism evidence="5 6">
    <name type="scientific">Clavelina lepadiformis</name>
    <name type="common">Light-bulb sea squirt</name>
    <name type="synonym">Ascidia lepadiformis</name>
    <dbReference type="NCBI Taxonomy" id="159417"/>
    <lineage>
        <taxon>Eukaryota</taxon>
        <taxon>Metazoa</taxon>
        <taxon>Chordata</taxon>
        <taxon>Tunicata</taxon>
        <taxon>Ascidiacea</taxon>
        <taxon>Aplousobranchia</taxon>
        <taxon>Clavelinidae</taxon>
        <taxon>Clavelina</taxon>
    </lineage>
</organism>
<feature type="region of interest" description="Disordered" evidence="3">
    <location>
        <begin position="212"/>
        <end position="269"/>
    </location>
</feature>
<name>A0ABP0FMX7_CLALP</name>
<gene>
    <name evidence="5" type="ORF">CVLEPA_LOCUS11223</name>
</gene>
<dbReference type="InterPro" id="IPR027417">
    <property type="entry name" value="P-loop_NTPase"/>
</dbReference>